<evidence type="ECO:0000313" key="3">
    <source>
        <dbReference type="Proteomes" id="UP000054217"/>
    </source>
</evidence>
<evidence type="ECO:0000313" key="2">
    <source>
        <dbReference type="EMBL" id="KIO05182.1"/>
    </source>
</evidence>
<keyword evidence="3" id="KW-1185">Reference proteome</keyword>
<evidence type="ECO:0000256" key="1">
    <source>
        <dbReference type="SAM" id="MobiDB-lite"/>
    </source>
</evidence>
<name>A0A0C3K6F8_PISTI</name>
<gene>
    <name evidence="2" type="ORF">M404DRAFT_534983</name>
</gene>
<dbReference type="HOGENOM" id="CLU_2360581_0_0_1"/>
<reference evidence="2 3" key="1">
    <citation type="submission" date="2014-04" db="EMBL/GenBank/DDBJ databases">
        <authorList>
            <consortium name="DOE Joint Genome Institute"/>
            <person name="Kuo A."/>
            <person name="Kohler A."/>
            <person name="Costa M.D."/>
            <person name="Nagy L.G."/>
            <person name="Floudas D."/>
            <person name="Copeland A."/>
            <person name="Barry K.W."/>
            <person name="Cichocki N."/>
            <person name="Veneault-Fourrey C."/>
            <person name="LaButti K."/>
            <person name="Lindquist E.A."/>
            <person name="Lipzen A."/>
            <person name="Lundell T."/>
            <person name="Morin E."/>
            <person name="Murat C."/>
            <person name="Sun H."/>
            <person name="Tunlid A."/>
            <person name="Henrissat B."/>
            <person name="Grigoriev I.V."/>
            <person name="Hibbett D.S."/>
            <person name="Martin F."/>
            <person name="Nordberg H.P."/>
            <person name="Cantor M.N."/>
            <person name="Hua S.X."/>
        </authorList>
    </citation>
    <scope>NUCLEOTIDE SEQUENCE [LARGE SCALE GENOMIC DNA]</scope>
    <source>
        <strain evidence="2 3">Marx 270</strain>
    </source>
</reference>
<dbReference type="EMBL" id="KN831968">
    <property type="protein sequence ID" value="KIO05182.1"/>
    <property type="molecule type" value="Genomic_DNA"/>
</dbReference>
<sequence length="96" mass="9762">MRSTGTHHSSTCQELSSRRASQSHPCGILMATAPSCGTPSSEESMSCGYMCGGACSTRSTAASGGQARQPSCTARVLAINLTLNATRPGGLATPQK</sequence>
<dbReference type="AlphaFoldDB" id="A0A0C3K6F8"/>
<feature type="region of interest" description="Disordered" evidence="1">
    <location>
        <begin position="1"/>
        <end position="24"/>
    </location>
</feature>
<protein>
    <submittedName>
        <fullName evidence="2">Uncharacterized protein</fullName>
    </submittedName>
</protein>
<proteinExistence type="predicted"/>
<dbReference type="InParanoid" id="A0A0C3K6F8"/>
<accession>A0A0C3K6F8</accession>
<dbReference type="Proteomes" id="UP000054217">
    <property type="component" value="Unassembled WGS sequence"/>
</dbReference>
<organism evidence="2 3">
    <name type="scientific">Pisolithus tinctorius Marx 270</name>
    <dbReference type="NCBI Taxonomy" id="870435"/>
    <lineage>
        <taxon>Eukaryota</taxon>
        <taxon>Fungi</taxon>
        <taxon>Dikarya</taxon>
        <taxon>Basidiomycota</taxon>
        <taxon>Agaricomycotina</taxon>
        <taxon>Agaricomycetes</taxon>
        <taxon>Agaricomycetidae</taxon>
        <taxon>Boletales</taxon>
        <taxon>Sclerodermatineae</taxon>
        <taxon>Pisolithaceae</taxon>
        <taxon>Pisolithus</taxon>
    </lineage>
</organism>
<reference evidence="3" key="2">
    <citation type="submission" date="2015-01" db="EMBL/GenBank/DDBJ databases">
        <title>Evolutionary Origins and Diversification of the Mycorrhizal Mutualists.</title>
        <authorList>
            <consortium name="DOE Joint Genome Institute"/>
            <consortium name="Mycorrhizal Genomics Consortium"/>
            <person name="Kohler A."/>
            <person name="Kuo A."/>
            <person name="Nagy L.G."/>
            <person name="Floudas D."/>
            <person name="Copeland A."/>
            <person name="Barry K.W."/>
            <person name="Cichocki N."/>
            <person name="Veneault-Fourrey C."/>
            <person name="LaButti K."/>
            <person name="Lindquist E.A."/>
            <person name="Lipzen A."/>
            <person name="Lundell T."/>
            <person name="Morin E."/>
            <person name="Murat C."/>
            <person name="Riley R."/>
            <person name="Ohm R."/>
            <person name="Sun H."/>
            <person name="Tunlid A."/>
            <person name="Henrissat B."/>
            <person name="Grigoriev I.V."/>
            <person name="Hibbett D.S."/>
            <person name="Martin F."/>
        </authorList>
    </citation>
    <scope>NUCLEOTIDE SEQUENCE [LARGE SCALE GENOMIC DNA]</scope>
    <source>
        <strain evidence="3">Marx 270</strain>
    </source>
</reference>